<evidence type="ECO:0000313" key="6">
    <source>
        <dbReference type="Proteomes" id="UP001621534"/>
    </source>
</evidence>
<dbReference type="InterPro" id="IPR000290">
    <property type="entry name" value="Colicin_pyocin"/>
</dbReference>
<dbReference type="InterPro" id="IPR035900">
    <property type="entry name" value="Colicin_E_sf"/>
</dbReference>
<organism evidence="3">
    <name type="scientific">Pseudomonas urmiensis</name>
    <dbReference type="NCBI Taxonomy" id="2745493"/>
    <lineage>
        <taxon>Bacteria</taxon>
        <taxon>Pseudomonadati</taxon>
        <taxon>Pseudomonadota</taxon>
        <taxon>Gammaproteobacteria</taxon>
        <taxon>Pseudomonadales</taxon>
        <taxon>Pseudomonadaceae</taxon>
        <taxon>Pseudomonas</taxon>
    </lineage>
</organism>
<protein>
    <submittedName>
        <fullName evidence="3">Bacteriocin immunity protein</fullName>
    </submittedName>
</protein>
<name>A0A923JUB4_9PSED</name>
<evidence type="ECO:0000313" key="5">
    <source>
        <dbReference type="EMBL" id="MFK5734335.1"/>
    </source>
</evidence>
<comment type="caution">
    <text evidence="3">The sequence shown here is derived from an EMBL/GenBank/DDBJ whole genome shotgun (WGS) entry which is preliminary data.</text>
</comment>
<reference evidence="3" key="2">
    <citation type="journal article" date="2020" name="Microorganisms">
        <title>Reliable Identification of Environmental Pseudomonas Isolates Using the rpoD Gene.</title>
        <authorList>
            <consortium name="The Broad Institute Genome Sequencing Platform"/>
            <person name="Girard L."/>
            <person name="Lood C."/>
            <person name="Rokni-Zadeh H."/>
            <person name="van Noort V."/>
            <person name="Lavigne R."/>
            <person name="De Mot R."/>
        </authorList>
    </citation>
    <scope>NUCLEOTIDE SEQUENCE</scope>
    <source>
        <strain evidence="3">SWRI10</strain>
    </source>
</reference>
<dbReference type="CDD" id="cd16363">
    <property type="entry name" value="Col_Im_like"/>
    <property type="match status" value="1"/>
</dbReference>
<reference evidence="3" key="3">
    <citation type="submission" date="2020-07" db="EMBL/GenBank/DDBJ databases">
        <authorList>
            <person name="Lood C."/>
            <person name="Girard L."/>
        </authorList>
    </citation>
    <scope>NUCLEOTIDE SEQUENCE</scope>
    <source>
        <strain evidence="3">SWRI10</strain>
    </source>
</reference>
<dbReference type="EMBL" id="JAHWXS010000011">
    <property type="protein sequence ID" value="MFK5734335.1"/>
    <property type="molecule type" value="Genomic_DNA"/>
</dbReference>
<reference evidence="5" key="5">
    <citation type="submission" date="2021-07" db="EMBL/GenBank/DDBJ databases">
        <authorList>
            <person name="Wevar Oller A.L."/>
            <person name="Talano M.A."/>
            <person name="Torres Tejerizo G.A."/>
            <person name="Agostini E."/>
        </authorList>
    </citation>
    <scope>NUCLEOTIDE SEQUENCE</scope>
    <source>
        <strain evidence="5">AW4</strain>
    </source>
</reference>
<dbReference type="AlphaFoldDB" id="A0A923JUB4"/>
<dbReference type="EMBL" id="JABWRE010000003">
    <property type="protein sequence ID" value="MBC3440275.1"/>
    <property type="molecule type" value="Genomic_DNA"/>
</dbReference>
<keyword evidence="6" id="KW-1185">Reference proteome</keyword>
<reference evidence="5 6" key="1">
    <citation type="journal article" date="2012" name="Plant Soil">
        <title>Screening of plant growth-promoting traits in arsenic-resistant bacteria isolated from the rhizosphere of soybean plants from Argentinean agricultural soil.</title>
        <authorList>
            <person name="Wevar Oller A.L."/>
            <person name="Talano M.A."/>
            <person name="Agostini E."/>
        </authorList>
    </citation>
    <scope>NUCLEOTIDE SEQUENCE [LARGE SCALE GENOMIC DNA]</scope>
    <source>
        <strain evidence="5 6">AW4</strain>
    </source>
</reference>
<gene>
    <name evidence="4" type="ORF">HU737_017770</name>
    <name evidence="3" type="ORF">HU737_06270</name>
    <name evidence="5" type="ORF">KW869_12405</name>
</gene>
<comment type="similarity">
    <text evidence="1">Belongs to the colicins ColE2/ColE8/ColE9 and pyocins S1/S2 family.</text>
</comment>
<dbReference type="Pfam" id="PF01320">
    <property type="entry name" value="Colicin_Pyocin"/>
    <property type="match status" value="1"/>
</dbReference>
<evidence type="ECO:0000256" key="1">
    <source>
        <dbReference type="ARBA" id="ARBA00009346"/>
    </source>
</evidence>
<sequence length="87" mass="9996">MILKPKLSDYTEKDFLDFIAEIDKANENEPDNVLTPLLMHFRKITEHPSGIDLLYRPTTKKAGEPAEVLRIVKEWRLANGKDGFKPS</sequence>
<dbReference type="EMBL" id="JABWRE020000001">
    <property type="protein sequence ID" value="MBV4537820.1"/>
    <property type="molecule type" value="Genomic_DNA"/>
</dbReference>
<evidence type="ECO:0000256" key="2">
    <source>
        <dbReference type="ARBA" id="ARBA00023025"/>
    </source>
</evidence>
<evidence type="ECO:0000313" key="4">
    <source>
        <dbReference type="EMBL" id="MBV4537820.1"/>
    </source>
</evidence>
<reference evidence="4" key="4">
    <citation type="submission" date="2021-06" db="EMBL/GenBank/DDBJ databases">
        <title>Updating the genus Pseudomonas: Description of 43 new species and partition of the Pseudomonas putida group.</title>
        <authorList>
            <person name="Girard L."/>
            <person name="Lood C."/>
            <person name="Vandamme P."/>
            <person name="Rokni-Zadeh H."/>
            <person name="Van Noort V."/>
            <person name="Hofte M."/>
            <person name="Lavigne R."/>
            <person name="De Mot R."/>
        </authorList>
    </citation>
    <scope>NUCLEOTIDE SEQUENCE</scope>
    <source>
        <strain evidence="4">SWRI10</strain>
    </source>
</reference>
<dbReference type="GO" id="GO:0015643">
    <property type="term" value="F:toxic substance binding"/>
    <property type="evidence" value="ECO:0007669"/>
    <property type="project" value="InterPro"/>
</dbReference>
<accession>A0A923JUB4</accession>
<proteinExistence type="inferred from homology"/>
<dbReference type="SUPFAM" id="SSF47345">
    <property type="entry name" value="Colicin E immunity proteins"/>
    <property type="match status" value="1"/>
</dbReference>
<dbReference type="GO" id="GO:0030153">
    <property type="term" value="P:bacteriocin immunity"/>
    <property type="evidence" value="ECO:0007669"/>
    <property type="project" value="UniProtKB-KW"/>
</dbReference>
<keyword evidence="2" id="KW-0079">Bacteriocin immunity</keyword>
<dbReference type="Proteomes" id="UP000599879">
    <property type="component" value="Unassembled WGS sequence"/>
</dbReference>
<dbReference type="RefSeq" id="WP_186553843.1">
    <property type="nucleotide sequence ID" value="NZ_JABWRE020000001.1"/>
</dbReference>
<evidence type="ECO:0000313" key="3">
    <source>
        <dbReference type="EMBL" id="MBC3440275.1"/>
    </source>
</evidence>
<dbReference type="Proteomes" id="UP001621534">
    <property type="component" value="Unassembled WGS sequence"/>
</dbReference>
<dbReference type="PRINTS" id="PR01299">
    <property type="entry name" value="PYOCIN"/>
</dbReference>
<dbReference type="Gene3D" id="1.10.1200.20">
    <property type="entry name" value="Colicin E immunity protein"/>
    <property type="match status" value="1"/>
</dbReference>